<sequence length="62" mass="7335">MRPLETHVQISSQLMMFNRVKDMLLREGKITPESTNEELCRAFKSWSEAMTEASHQKIVRFH</sequence>
<protein>
    <submittedName>
        <fullName evidence="1">Uncharacterized protein</fullName>
    </submittedName>
</protein>
<name>A0A1J5QTS4_9ZZZZ</name>
<evidence type="ECO:0000313" key="1">
    <source>
        <dbReference type="EMBL" id="OIQ87046.1"/>
    </source>
</evidence>
<accession>A0A1J5QTS4</accession>
<comment type="caution">
    <text evidence="1">The sequence shown here is derived from an EMBL/GenBank/DDBJ whole genome shotgun (WGS) entry which is preliminary data.</text>
</comment>
<organism evidence="1">
    <name type="scientific">mine drainage metagenome</name>
    <dbReference type="NCBI Taxonomy" id="410659"/>
    <lineage>
        <taxon>unclassified sequences</taxon>
        <taxon>metagenomes</taxon>
        <taxon>ecological metagenomes</taxon>
    </lineage>
</organism>
<dbReference type="AlphaFoldDB" id="A0A1J5QTS4"/>
<gene>
    <name evidence="1" type="ORF">GALL_311060</name>
</gene>
<dbReference type="EMBL" id="MLJW01000444">
    <property type="protein sequence ID" value="OIQ87046.1"/>
    <property type="molecule type" value="Genomic_DNA"/>
</dbReference>
<proteinExistence type="predicted"/>
<reference evidence="1" key="1">
    <citation type="submission" date="2016-10" db="EMBL/GenBank/DDBJ databases">
        <title>Sequence of Gallionella enrichment culture.</title>
        <authorList>
            <person name="Poehlein A."/>
            <person name="Muehling M."/>
            <person name="Daniel R."/>
        </authorList>
    </citation>
    <scope>NUCLEOTIDE SEQUENCE</scope>
</reference>